<evidence type="ECO:0000256" key="1">
    <source>
        <dbReference type="ARBA" id="ARBA00006738"/>
    </source>
</evidence>
<evidence type="ECO:0000313" key="4">
    <source>
        <dbReference type="Proteomes" id="UP000005744"/>
    </source>
</evidence>
<proteinExistence type="inferred from homology"/>
<dbReference type="PANTHER" id="PTHR34039:SF1">
    <property type="entry name" value="UPF0102 PROTEIN YRAN"/>
    <property type="match status" value="1"/>
</dbReference>
<dbReference type="CDD" id="cd20736">
    <property type="entry name" value="PoNe_Nuclease"/>
    <property type="match status" value="1"/>
</dbReference>
<organism evidence="3 4">
    <name type="scientific">Beggiatoa alba B18LD</name>
    <dbReference type="NCBI Taxonomy" id="395493"/>
    <lineage>
        <taxon>Bacteria</taxon>
        <taxon>Pseudomonadati</taxon>
        <taxon>Pseudomonadota</taxon>
        <taxon>Gammaproteobacteria</taxon>
        <taxon>Thiotrichales</taxon>
        <taxon>Thiotrichaceae</taxon>
        <taxon>Beggiatoa</taxon>
    </lineage>
</organism>
<evidence type="ECO:0000256" key="2">
    <source>
        <dbReference type="HAMAP-Rule" id="MF_00048"/>
    </source>
</evidence>
<dbReference type="HAMAP" id="MF_00048">
    <property type="entry name" value="UPF0102"/>
    <property type="match status" value="1"/>
</dbReference>
<dbReference type="STRING" id="395493.BegalDRAFT_0566"/>
<dbReference type="Pfam" id="PF02021">
    <property type="entry name" value="UPF0102"/>
    <property type="match status" value="1"/>
</dbReference>
<name>I3CCZ1_9GAMM</name>
<dbReference type="SUPFAM" id="SSF52980">
    <property type="entry name" value="Restriction endonuclease-like"/>
    <property type="match status" value="1"/>
</dbReference>
<dbReference type="GO" id="GO:0003676">
    <property type="term" value="F:nucleic acid binding"/>
    <property type="evidence" value="ECO:0007669"/>
    <property type="project" value="InterPro"/>
</dbReference>
<keyword evidence="4" id="KW-1185">Reference proteome</keyword>
<gene>
    <name evidence="3" type="ORF">BegalDRAFT_0566</name>
</gene>
<dbReference type="EMBL" id="JH600070">
    <property type="protein sequence ID" value="EIJ41484.1"/>
    <property type="molecule type" value="Genomic_DNA"/>
</dbReference>
<dbReference type="eggNOG" id="COG0792">
    <property type="taxonomic scope" value="Bacteria"/>
</dbReference>
<dbReference type="PANTHER" id="PTHR34039">
    <property type="entry name" value="UPF0102 PROTEIN YRAN"/>
    <property type="match status" value="1"/>
</dbReference>
<dbReference type="InterPro" id="IPR003509">
    <property type="entry name" value="UPF0102_YraN-like"/>
</dbReference>
<dbReference type="OrthoDB" id="9794876at2"/>
<accession>I3CCZ1</accession>
<dbReference type="NCBIfam" id="NF009150">
    <property type="entry name" value="PRK12497.1-3"/>
    <property type="match status" value="1"/>
</dbReference>
<dbReference type="NCBIfam" id="TIGR00252">
    <property type="entry name" value="YraN family protein"/>
    <property type="match status" value="1"/>
</dbReference>
<dbReference type="HOGENOM" id="CLU_115353_1_0_6"/>
<comment type="similarity">
    <text evidence="1 2">Belongs to the UPF0102 family.</text>
</comment>
<protein>
    <recommendedName>
        <fullName evidence="2">UPF0102 protein BegalDRAFT_0566</fullName>
    </recommendedName>
</protein>
<dbReference type="Proteomes" id="UP000005744">
    <property type="component" value="Unassembled WGS sequence"/>
</dbReference>
<dbReference type="RefSeq" id="WP_002683477.1">
    <property type="nucleotide sequence ID" value="NZ_JH600070.1"/>
</dbReference>
<evidence type="ECO:0000313" key="3">
    <source>
        <dbReference type="EMBL" id="EIJ41484.1"/>
    </source>
</evidence>
<dbReference type="Gene3D" id="3.40.1350.10">
    <property type="match status" value="1"/>
</dbReference>
<dbReference type="InterPro" id="IPR011856">
    <property type="entry name" value="tRNA_endonuc-like_dom_sf"/>
</dbReference>
<dbReference type="InterPro" id="IPR011335">
    <property type="entry name" value="Restrct_endonuc-II-like"/>
</dbReference>
<sequence length="125" mass="14515">MNLIPRLSKGRWAEELAQQYLIQRGLTPLTQNYRCKWGEIDLILRDGNILVFVEVRYRQHQQYGGGISSITAQKQQRIASTAQHYLQQQRFVQLPTCRFDAVILSHSATNTAPDILWLKDAFRLT</sequence>
<dbReference type="AlphaFoldDB" id="I3CCZ1"/>
<reference evidence="3 4" key="1">
    <citation type="submission" date="2011-11" db="EMBL/GenBank/DDBJ databases">
        <title>Improved High-Quality Draft sequence of Beggiatoa alba B18lD.</title>
        <authorList>
            <consortium name="US DOE Joint Genome Institute"/>
            <person name="Lucas S."/>
            <person name="Han J."/>
            <person name="Lapidus A."/>
            <person name="Cheng J.-F."/>
            <person name="Goodwin L."/>
            <person name="Pitluck S."/>
            <person name="Peters L."/>
            <person name="Mikhailova N."/>
            <person name="Held B."/>
            <person name="Detter J.C."/>
            <person name="Han C."/>
            <person name="Tapia R."/>
            <person name="Land M."/>
            <person name="Hauser L."/>
            <person name="Kyrpides N."/>
            <person name="Ivanova N."/>
            <person name="Pagani I."/>
            <person name="Samuel K."/>
            <person name="Teske A."/>
            <person name="Mueller J."/>
            <person name="Woyke T."/>
        </authorList>
    </citation>
    <scope>NUCLEOTIDE SEQUENCE [LARGE SCALE GENOMIC DNA]</scope>
    <source>
        <strain evidence="3 4">B18LD</strain>
    </source>
</reference>